<dbReference type="GO" id="GO:0009922">
    <property type="term" value="F:fatty acid elongase activity"/>
    <property type="evidence" value="ECO:0007669"/>
    <property type="project" value="UniProtKB-EC"/>
</dbReference>
<reference evidence="13" key="1">
    <citation type="submission" date="2021-01" db="EMBL/GenBank/DDBJ databases">
        <authorList>
            <person name="Corre E."/>
            <person name="Pelletier E."/>
            <person name="Niang G."/>
            <person name="Scheremetjew M."/>
            <person name="Finn R."/>
            <person name="Kale V."/>
            <person name="Holt S."/>
            <person name="Cochrane G."/>
            <person name="Meng A."/>
            <person name="Brown T."/>
            <person name="Cohen L."/>
        </authorList>
    </citation>
    <scope>NUCLEOTIDE SEQUENCE</scope>
    <source>
        <strain evidence="13">ATCC 50979</strain>
    </source>
</reference>
<keyword evidence="5 12" id="KW-0812">Transmembrane</keyword>
<evidence type="ECO:0000256" key="7">
    <source>
        <dbReference type="ARBA" id="ARBA00022989"/>
    </source>
</evidence>
<evidence type="ECO:0000256" key="5">
    <source>
        <dbReference type="ARBA" id="ARBA00022692"/>
    </source>
</evidence>
<comment type="similarity">
    <text evidence="2 12">Belongs to the ELO family.</text>
</comment>
<keyword evidence="6 12" id="KW-0276">Fatty acid metabolism</keyword>
<dbReference type="GO" id="GO:0034625">
    <property type="term" value="P:fatty acid elongation, monounsaturated fatty acid"/>
    <property type="evidence" value="ECO:0007669"/>
    <property type="project" value="TreeGrafter"/>
</dbReference>
<dbReference type="AlphaFoldDB" id="A0A7S1YDG2"/>
<evidence type="ECO:0000256" key="6">
    <source>
        <dbReference type="ARBA" id="ARBA00022832"/>
    </source>
</evidence>
<evidence type="ECO:0000256" key="12">
    <source>
        <dbReference type="RuleBase" id="RU361115"/>
    </source>
</evidence>
<accession>A0A7S1YDG2</accession>
<feature type="transmembrane region" description="Helical" evidence="12">
    <location>
        <begin position="51"/>
        <end position="69"/>
    </location>
</feature>
<feature type="transmembrane region" description="Helical" evidence="12">
    <location>
        <begin position="162"/>
        <end position="179"/>
    </location>
</feature>
<keyword evidence="3 12" id="KW-0444">Lipid biosynthesis</keyword>
<feature type="transmembrane region" description="Helical" evidence="12">
    <location>
        <begin position="185"/>
        <end position="207"/>
    </location>
</feature>
<comment type="catalytic activity">
    <reaction evidence="11">
        <text>a very-long-chain acyl-CoA + malonyl-CoA + H(+) = a very-long-chain 3-oxoacyl-CoA + CO2 + CoA</text>
        <dbReference type="Rhea" id="RHEA:32727"/>
        <dbReference type="ChEBI" id="CHEBI:15378"/>
        <dbReference type="ChEBI" id="CHEBI:16526"/>
        <dbReference type="ChEBI" id="CHEBI:57287"/>
        <dbReference type="ChEBI" id="CHEBI:57384"/>
        <dbReference type="ChEBI" id="CHEBI:90725"/>
        <dbReference type="ChEBI" id="CHEBI:90736"/>
        <dbReference type="EC" id="2.3.1.199"/>
    </reaction>
</comment>
<name>A0A7S1YDG2_9EUKA</name>
<proteinExistence type="inferred from homology"/>
<evidence type="ECO:0000313" key="13">
    <source>
        <dbReference type="EMBL" id="CAD9292828.1"/>
    </source>
</evidence>
<keyword evidence="7 12" id="KW-1133">Transmembrane helix</keyword>
<organism evidence="13">
    <name type="scientific">Sexangularia sp. CB-2014</name>
    <dbReference type="NCBI Taxonomy" id="1486929"/>
    <lineage>
        <taxon>Eukaryota</taxon>
        <taxon>Amoebozoa</taxon>
        <taxon>Tubulinea</taxon>
        <taxon>Elardia</taxon>
        <taxon>Arcellinida</taxon>
        <taxon>Arcellinida incertae sedis</taxon>
        <taxon>Sexangularia</taxon>
    </lineage>
</organism>
<dbReference type="Pfam" id="PF01151">
    <property type="entry name" value="ELO"/>
    <property type="match status" value="1"/>
</dbReference>
<dbReference type="PANTHER" id="PTHR11157:SF134">
    <property type="entry name" value="ELONGATION OF FATTY ACIDS PROTEIN 1-RELATED"/>
    <property type="match status" value="1"/>
</dbReference>
<dbReference type="GO" id="GO:0005789">
    <property type="term" value="C:endoplasmic reticulum membrane"/>
    <property type="evidence" value="ECO:0007669"/>
    <property type="project" value="TreeGrafter"/>
</dbReference>
<keyword evidence="10 12" id="KW-0275">Fatty acid biosynthesis</keyword>
<comment type="subcellular location">
    <subcellularLocation>
        <location evidence="1">Membrane</location>
        <topology evidence="1">Multi-pass membrane protein</topology>
    </subcellularLocation>
</comment>
<evidence type="ECO:0000256" key="4">
    <source>
        <dbReference type="ARBA" id="ARBA00022679"/>
    </source>
</evidence>
<sequence>MNDTLQYLIGRYISEPISAPAQWDLTRLDPGVADVFEYDSLQTLPLATMRTAIHAGLAYLACIGLLYLMMKTVAPIRLWFVGLLHNVVLVVGSAWMAWGLASAAWKVLISPFGWKEAICASHVRLDYAGELTYFMYVYYLSKYLEFADTILMIVLRKRSLTVLHLFHHSIIAPLSLLWITGGWTLAWIGAFMNTVIHVFMYSHYALALVDGVGFRYKRYLTSAQIAQFFTVFCLINLHGVLSYTGVGNCHGDPAVAIASQMVNVAFLALFVNFYLQSYTKKTTLKRKND</sequence>
<keyword evidence="8 12" id="KW-0443">Lipid metabolism</keyword>
<evidence type="ECO:0000256" key="11">
    <source>
        <dbReference type="ARBA" id="ARBA00047375"/>
    </source>
</evidence>
<protein>
    <recommendedName>
        <fullName evidence="12">Elongation of fatty acids protein</fullName>
        <ecNumber evidence="12">2.3.1.-</ecNumber>
    </recommendedName>
</protein>
<dbReference type="InterPro" id="IPR002076">
    <property type="entry name" value="ELO_fam"/>
</dbReference>
<keyword evidence="9 12" id="KW-0472">Membrane</keyword>
<evidence type="ECO:0000256" key="2">
    <source>
        <dbReference type="ARBA" id="ARBA00007263"/>
    </source>
</evidence>
<evidence type="ECO:0000256" key="9">
    <source>
        <dbReference type="ARBA" id="ARBA00023136"/>
    </source>
</evidence>
<dbReference type="GO" id="GO:0030148">
    <property type="term" value="P:sphingolipid biosynthetic process"/>
    <property type="evidence" value="ECO:0007669"/>
    <property type="project" value="TreeGrafter"/>
</dbReference>
<dbReference type="GO" id="GO:0042761">
    <property type="term" value="P:very long-chain fatty acid biosynthetic process"/>
    <property type="evidence" value="ECO:0007669"/>
    <property type="project" value="TreeGrafter"/>
</dbReference>
<keyword evidence="4 12" id="KW-0808">Transferase</keyword>
<evidence type="ECO:0000256" key="1">
    <source>
        <dbReference type="ARBA" id="ARBA00004141"/>
    </source>
</evidence>
<feature type="transmembrane region" description="Helical" evidence="12">
    <location>
        <begin position="253"/>
        <end position="275"/>
    </location>
</feature>
<evidence type="ECO:0000256" key="3">
    <source>
        <dbReference type="ARBA" id="ARBA00022516"/>
    </source>
</evidence>
<dbReference type="EMBL" id="HBGL01005236">
    <property type="protein sequence ID" value="CAD9292828.1"/>
    <property type="molecule type" value="Transcribed_RNA"/>
</dbReference>
<evidence type="ECO:0000256" key="8">
    <source>
        <dbReference type="ARBA" id="ARBA00023098"/>
    </source>
</evidence>
<comment type="catalytic activity">
    <reaction evidence="12">
        <text>an acyl-CoA + malonyl-CoA + H(+) = a 3-oxoacyl-CoA + CO2 + CoA</text>
        <dbReference type="Rhea" id="RHEA:50252"/>
        <dbReference type="ChEBI" id="CHEBI:15378"/>
        <dbReference type="ChEBI" id="CHEBI:16526"/>
        <dbReference type="ChEBI" id="CHEBI:57287"/>
        <dbReference type="ChEBI" id="CHEBI:57384"/>
        <dbReference type="ChEBI" id="CHEBI:58342"/>
        <dbReference type="ChEBI" id="CHEBI:90726"/>
    </reaction>
    <physiologicalReaction direction="left-to-right" evidence="12">
        <dbReference type="Rhea" id="RHEA:50253"/>
    </physiologicalReaction>
</comment>
<feature type="transmembrane region" description="Helical" evidence="12">
    <location>
        <begin position="76"/>
        <end position="98"/>
    </location>
</feature>
<gene>
    <name evidence="13" type="ORF">SSP0437_LOCUS4030</name>
</gene>
<feature type="transmembrane region" description="Helical" evidence="12">
    <location>
        <begin position="219"/>
        <end position="241"/>
    </location>
</feature>
<dbReference type="EC" id="2.3.1.-" evidence="12"/>
<dbReference type="PANTHER" id="PTHR11157">
    <property type="entry name" value="FATTY ACID ACYL TRANSFERASE-RELATED"/>
    <property type="match status" value="1"/>
</dbReference>
<dbReference type="GO" id="GO:0034626">
    <property type="term" value="P:fatty acid elongation, polyunsaturated fatty acid"/>
    <property type="evidence" value="ECO:0007669"/>
    <property type="project" value="TreeGrafter"/>
</dbReference>
<dbReference type="GO" id="GO:0019367">
    <property type="term" value="P:fatty acid elongation, saturated fatty acid"/>
    <property type="evidence" value="ECO:0007669"/>
    <property type="project" value="TreeGrafter"/>
</dbReference>
<evidence type="ECO:0000256" key="10">
    <source>
        <dbReference type="ARBA" id="ARBA00023160"/>
    </source>
</evidence>
<feature type="transmembrane region" description="Helical" evidence="12">
    <location>
        <begin position="133"/>
        <end position="155"/>
    </location>
</feature>